<dbReference type="EMBL" id="CP050266">
    <property type="protein sequence ID" value="QIR07149.1"/>
    <property type="molecule type" value="Genomic_DNA"/>
</dbReference>
<dbReference type="InterPro" id="IPR036942">
    <property type="entry name" value="Beta-barrel_TonB_sf"/>
</dbReference>
<evidence type="ECO:0000256" key="13">
    <source>
        <dbReference type="PROSITE-ProRule" id="PRU10143"/>
    </source>
</evidence>
<evidence type="ECO:0000256" key="2">
    <source>
        <dbReference type="ARBA" id="ARBA00022448"/>
    </source>
</evidence>
<keyword evidence="4 11" id="KW-0812">Transmembrane</keyword>
<dbReference type="PANTHER" id="PTHR30069">
    <property type="entry name" value="TONB-DEPENDENT OUTER MEMBRANE RECEPTOR"/>
    <property type="match status" value="1"/>
</dbReference>
<dbReference type="InterPro" id="IPR010101">
    <property type="entry name" value="B12_transptr_BtuB"/>
</dbReference>
<dbReference type="Pfam" id="PF07715">
    <property type="entry name" value="Plug"/>
    <property type="match status" value="1"/>
</dbReference>
<evidence type="ECO:0000256" key="4">
    <source>
        <dbReference type="ARBA" id="ARBA00022692"/>
    </source>
</evidence>
<keyword evidence="9 11" id="KW-0472">Membrane</keyword>
<dbReference type="InterPro" id="IPR000531">
    <property type="entry name" value="Beta-barrel_TonB"/>
</dbReference>
<keyword evidence="6 11" id="KW-0406">Ion transport</keyword>
<evidence type="ECO:0000259" key="15">
    <source>
        <dbReference type="Pfam" id="PF07715"/>
    </source>
</evidence>
<gene>
    <name evidence="11" type="primary">btuB</name>
    <name evidence="16" type="ORF">HBA18_12750</name>
</gene>
<dbReference type="InterPro" id="IPR037066">
    <property type="entry name" value="Plug_dom_sf"/>
</dbReference>
<evidence type="ECO:0000256" key="6">
    <source>
        <dbReference type="ARBA" id="ARBA00023065"/>
    </source>
</evidence>
<dbReference type="Pfam" id="PF00593">
    <property type="entry name" value="TonB_dep_Rec_b-barrel"/>
    <property type="match status" value="1"/>
</dbReference>
<dbReference type="HAMAP" id="MF_01531">
    <property type="entry name" value="BtuB"/>
    <property type="match status" value="1"/>
</dbReference>
<dbReference type="InterPro" id="IPR010916">
    <property type="entry name" value="TonB_box_CS"/>
</dbReference>
<dbReference type="InterPro" id="IPR012910">
    <property type="entry name" value="Plug_dom"/>
</dbReference>
<dbReference type="Proteomes" id="UP000501408">
    <property type="component" value="Chromosome 1"/>
</dbReference>
<feature type="short sequence motif" description="TonB C-terminal box" evidence="11">
    <location>
        <begin position="587"/>
        <end position="604"/>
    </location>
</feature>
<evidence type="ECO:0000313" key="17">
    <source>
        <dbReference type="Proteomes" id="UP000501408"/>
    </source>
</evidence>
<dbReference type="PROSITE" id="PS00430">
    <property type="entry name" value="TONB_DEPENDENT_REC_1"/>
    <property type="match status" value="1"/>
</dbReference>
<dbReference type="RefSeq" id="WP_167314922.1">
    <property type="nucleotide sequence ID" value="NZ_CP050266.1"/>
</dbReference>
<evidence type="ECO:0000259" key="14">
    <source>
        <dbReference type="Pfam" id="PF00593"/>
    </source>
</evidence>
<name>A0ABX6K866_SALCS</name>
<comment type="subcellular location">
    <subcellularLocation>
        <location evidence="1 11 12">Cell outer membrane</location>
        <topology evidence="1 11 12">Multi-pass membrane protein</topology>
    </subcellularLocation>
</comment>
<keyword evidence="8 11" id="KW-0626">Porin</keyword>
<keyword evidence="2 11" id="KW-0813">Transport</keyword>
<evidence type="ECO:0000256" key="7">
    <source>
        <dbReference type="ARBA" id="ARBA00023077"/>
    </source>
</evidence>
<keyword evidence="16" id="KW-0675">Receptor</keyword>
<feature type="short sequence motif" description="TonB box" evidence="13">
    <location>
        <begin position="27"/>
        <end position="33"/>
    </location>
</feature>
<keyword evidence="5 11" id="KW-0732">Signal</keyword>
<keyword evidence="10 11" id="KW-0998">Cell outer membrane</keyword>
<keyword evidence="17" id="KW-1185">Reference proteome</keyword>
<dbReference type="Gene3D" id="2.40.170.20">
    <property type="entry name" value="TonB-dependent receptor, beta-barrel domain"/>
    <property type="match status" value="1"/>
</dbReference>
<evidence type="ECO:0000256" key="3">
    <source>
        <dbReference type="ARBA" id="ARBA00022452"/>
    </source>
</evidence>
<organism evidence="16 17">
    <name type="scientific">Salinivibrio costicola</name>
    <name type="common">Vibrio costicola</name>
    <dbReference type="NCBI Taxonomy" id="51367"/>
    <lineage>
        <taxon>Bacteria</taxon>
        <taxon>Pseudomonadati</taxon>
        <taxon>Pseudomonadota</taxon>
        <taxon>Gammaproteobacteria</taxon>
        <taxon>Vibrionales</taxon>
        <taxon>Vibrionaceae</taxon>
        <taxon>Salinivibrio</taxon>
    </lineage>
</organism>
<dbReference type="InterPro" id="IPR039426">
    <property type="entry name" value="TonB-dep_rcpt-like"/>
</dbReference>
<proteinExistence type="inferred from homology"/>
<evidence type="ECO:0000256" key="1">
    <source>
        <dbReference type="ARBA" id="ARBA00004571"/>
    </source>
</evidence>
<keyword evidence="3 11" id="KW-1134">Transmembrane beta strand</keyword>
<dbReference type="PROSITE" id="PS52016">
    <property type="entry name" value="TONB_DEPENDENT_REC_3"/>
    <property type="match status" value="1"/>
</dbReference>
<sequence length="604" mass="66514" precursor="true">MNKQIVASLVAASLLPVSAWAEQNTETVVVTASRFEQSDASVLQSATILTRQDIARLQARSLVDVLRTVPSIEIAQSGGRGQIASIFMRGTESDHSLVLIDGMRMASSIKGSVDFNQIPVNSIERIEIIRGARATLYGSSAIGGVINIITKSNKERANVSATVGSLDHHAVSGAWATKLGDHGHFSGAAGYESNDGYNVHPTTSNQGDQHGFTGRNAQLGYSHRWNPSWSADITGRWYQNEYDYDNFGSLKHGWLESQALASTLNYRSDVWSATLSAEISQQENFDYSPGSDRKNNKTSDVEQISTSLGLQYQATEDWLLGGGVDYRQDTFNEGSLITNPDDIAINPRDNLGTYLLTQFSPVEALSIEASARSDDNEQYGQHTTWQTSAGLAIAEGYQLVASYGTAFKAPSLTELYGWGGNATLKPEESSNTELALRGVTADVDWSLTGYINRIDNLIQYAGSYPNGQNQNVGEAKIEGVEFIANFDVHALNNRISLEYKDPKNEKTGEQLARRAKRIAKWDASYQWERLQLGTQWQYQSERLDYSGGEMLGSYSLWTITASYQATDNLTVKGKVDNVFDKDYETAGGYPSAERGYFMTLDYQY</sequence>
<feature type="chain" id="PRO_5044905025" description="Vitamin B12 transporter BtuB" evidence="11">
    <location>
        <begin position="22"/>
        <end position="604"/>
    </location>
</feature>
<feature type="domain" description="TonB-dependent receptor-like beta-barrel" evidence="14">
    <location>
        <begin position="189"/>
        <end position="578"/>
    </location>
</feature>
<evidence type="ECO:0000256" key="11">
    <source>
        <dbReference type="HAMAP-Rule" id="MF_01531"/>
    </source>
</evidence>
<evidence type="ECO:0000313" key="16">
    <source>
        <dbReference type="EMBL" id="QIR07149.1"/>
    </source>
</evidence>
<comment type="function">
    <text evidence="11">Involved in the active translocation of vitamin B12 (cyanocobalamin) across the outer membrane to the periplasmic space. It derives its energy for transport by interacting with the trans-periplasmic membrane protein TonB.</text>
</comment>
<dbReference type="Gene3D" id="2.170.130.10">
    <property type="entry name" value="TonB-dependent receptor, plug domain"/>
    <property type="match status" value="1"/>
</dbReference>
<comment type="similarity">
    <text evidence="11">Belongs to the TonB-dependent receptor family. BtuB (TC 1.B.14.3.1) subfamily.</text>
</comment>
<evidence type="ECO:0000256" key="10">
    <source>
        <dbReference type="ARBA" id="ARBA00023237"/>
    </source>
</evidence>
<feature type="domain" description="TonB-dependent receptor plug" evidence="15">
    <location>
        <begin position="41"/>
        <end position="145"/>
    </location>
</feature>
<evidence type="ECO:0000256" key="12">
    <source>
        <dbReference type="PROSITE-ProRule" id="PRU01360"/>
    </source>
</evidence>
<protein>
    <recommendedName>
        <fullName evidence="11">Vitamin B12 transporter BtuB</fullName>
    </recommendedName>
    <alternativeName>
        <fullName evidence="11">Cobalamin receptor</fullName>
    </alternativeName>
    <alternativeName>
        <fullName evidence="11">Outer membrane cobalamin translocator</fullName>
    </alternativeName>
</protein>
<reference evidence="16 17" key="1">
    <citation type="submission" date="2020-03" db="EMBL/GenBank/DDBJ databases">
        <title>Genome mining reveals the biosynthetic pathways of PHA and ectoines of the halophilic strain Salinivibrio costicola M318 isolated from fermented shrimp paste.</title>
        <authorList>
            <person name="Doan T.V."/>
            <person name="Tran L.T."/>
            <person name="Trieu T.A."/>
            <person name="Nguyen Q.V."/>
            <person name="Quach T.N."/>
            <person name="Phi T.Q."/>
            <person name="Kumar S."/>
        </authorList>
    </citation>
    <scope>NUCLEOTIDE SEQUENCE [LARGE SCALE GENOMIC DNA]</scope>
    <source>
        <strain evidence="16 17">M318</strain>
    </source>
</reference>
<dbReference type="SUPFAM" id="SSF56935">
    <property type="entry name" value="Porins"/>
    <property type="match status" value="1"/>
</dbReference>
<accession>A0ABX6K866</accession>
<feature type="short sequence motif" description="TonB box" evidence="11">
    <location>
        <begin position="26"/>
        <end position="33"/>
    </location>
</feature>
<evidence type="ECO:0000256" key="8">
    <source>
        <dbReference type="ARBA" id="ARBA00023114"/>
    </source>
</evidence>
<dbReference type="PANTHER" id="PTHR30069:SF53">
    <property type="entry name" value="COLICIN I RECEPTOR-RELATED"/>
    <property type="match status" value="1"/>
</dbReference>
<evidence type="ECO:0000256" key="5">
    <source>
        <dbReference type="ARBA" id="ARBA00022729"/>
    </source>
</evidence>
<feature type="signal peptide" evidence="11">
    <location>
        <begin position="1"/>
        <end position="21"/>
    </location>
</feature>
<dbReference type="CDD" id="cd01347">
    <property type="entry name" value="ligand_gated_channel"/>
    <property type="match status" value="1"/>
</dbReference>
<keyword evidence="7 11" id="KW-0798">TonB box</keyword>
<evidence type="ECO:0000256" key="9">
    <source>
        <dbReference type="ARBA" id="ARBA00023136"/>
    </source>
</evidence>